<evidence type="ECO:0000256" key="3">
    <source>
        <dbReference type="SAM" id="MobiDB-lite"/>
    </source>
</evidence>
<accession>A0A6L7G8E5</accession>
<dbReference type="AlphaFoldDB" id="A0A6L7G8E5"/>
<evidence type="ECO:0000256" key="2">
    <source>
        <dbReference type="ARBA" id="ARBA00023172"/>
    </source>
</evidence>
<name>A0A6L7G8E5_9RHOB</name>
<dbReference type="GO" id="GO:0003677">
    <property type="term" value="F:DNA binding"/>
    <property type="evidence" value="ECO:0007669"/>
    <property type="project" value="UniProtKB-KW"/>
</dbReference>
<dbReference type="PROSITE" id="PS51898">
    <property type="entry name" value="TYR_RECOMBINASE"/>
    <property type="match status" value="1"/>
</dbReference>
<dbReference type="InterPro" id="IPR002104">
    <property type="entry name" value="Integrase_catalytic"/>
</dbReference>
<feature type="region of interest" description="Disordered" evidence="3">
    <location>
        <begin position="319"/>
        <end position="357"/>
    </location>
</feature>
<evidence type="ECO:0000313" key="5">
    <source>
        <dbReference type="EMBL" id="MXN18953.1"/>
    </source>
</evidence>
<feature type="compositionally biased region" description="Basic and acidic residues" evidence="3">
    <location>
        <begin position="324"/>
        <end position="350"/>
    </location>
</feature>
<evidence type="ECO:0000256" key="1">
    <source>
        <dbReference type="ARBA" id="ARBA00023125"/>
    </source>
</evidence>
<comment type="caution">
    <text evidence="5">The sequence shown here is derived from an EMBL/GenBank/DDBJ whole genome shotgun (WGS) entry which is preliminary data.</text>
</comment>
<protein>
    <submittedName>
        <fullName evidence="5">Tyrosine-type recombinase/integrase</fullName>
    </submittedName>
</protein>
<evidence type="ECO:0000313" key="6">
    <source>
        <dbReference type="Proteomes" id="UP000477911"/>
    </source>
</evidence>
<dbReference type="InterPro" id="IPR013762">
    <property type="entry name" value="Integrase-like_cat_sf"/>
</dbReference>
<gene>
    <name evidence="5" type="ORF">GR170_13980</name>
</gene>
<dbReference type="InterPro" id="IPR011010">
    <property type="entry name" value="DNA_brk_join_enz"/>
</dbReference>
<keyword evidence="6" id="KW-1185">Reference proteome</keyword>
<sequence>MVKKKFLWRHPSGRWYVRVQGRYHRISAKEGTPEFDLEYWEILTGKRMQAKTSWSALMKDYRVSDRWTSLKPRTRQDYEKVLTYLEEKIGERDVKLLSRQDVIKAQRANAHRVRFANYIPQMLVILCEHAIDLGWLSQNPAKGVRHLPTPDDKKQAHLPWTDQAVATFREKATAIERLIFEIGVGTVQRPGDWVDFTWADFDGETLAVQQNKTGYALQLPCTAELKAALLNAQSRLEGDADGPILRTQTGGKMSYRYMAQIMLRARRRMQLEQFDLHALRYRGIKELAWAGCSDDEIKSFSGHATDAMVRKYAGEARQIMRARQAAEKRNDTGNERGSEKEPDTRSDTPKKRNQLCH</sequence>
<feature type="domain" description="Tyr recombinase" evidence="4">
    <location>
        <begin position="153"/>
        <end position="327"/>
    </location>
</feature>
<dbReference type="Proteomes" id="UP000477911">
    <property type="component" value="Unassembled WGS sequence"/>
</dbReference>
<dbReference type="GO" id="GO:0015074">
    <property type="term" value="P:DNA integration"/>
    <property type="evidence" value="ECO:0007669"/>
    <property type="project" value="InterPro"/>
</dbReference>
<dbReference type="GO" id="GO:0006310">
    <property type="term" value="P:DNA recombination"/>
    <property type="evidence" value="ECO:0007669"/>
    <property type="project" value="UniProtKB-KW"/>
</dbReference>
<dbReference type="InterPro" id="IPR010998">
    <property type="entry name" value="Integrase_recombinase_N"/>
</dbReference>
<dbReference type="Pfam" id="PF00589">
    <property type="entry name" value="Phage_integrase"/>
    <property type="match status" value="1"/>
</dbReference>
<keyword evidence="2" id="KW-0233">DNA recombination</keyword>
<dbReference type="EMBL" id="WUMU01000016">
    <property type="protein sequence ID" value="MXN18953.1"/>
    <property type="molecule type" value="Genomic_DNA"/>
</dbReference>
<dbReference type="Gene3D" id="1.10.443.10">
    <property type="entry name" value="Intergrase catalytic core"/>
    <property type="match status" value="1"/>
</dbReference>
<proteinExistence type="predicted"/>
<keyword evidence="1" id="KW-0238">DNA-binding</keyword>
<dbReference type="SUPFAM" id="SSF56349">
    <property type="entry name" value="DNA breaking-rejoining enzymes"/>
    <property type="match status" value="1"/>
</dbReference>
<dbReference type="Gene3D" id="1.10.150.130">
    <property type="match status" value="1"/>
</dbReference>
<evidence type="ECO:0000259" key="4">
    <source>
        <dbReference type="PROSITE" id="PS51898"/>
    </source>
</evidence>
<reference evidence="5 6" key="1">
    <citation type="submission" date="2019-12" db="EMBL/GenBank/DDBJ databases">
        <authorList>
            <person name="Li M."/>
        </authorList>
    </citation>
    <scope>NUCLEOTIDE SEQUENCE [LARGE SCALE GENOMIC DNA]</scope>
    <source>
        <strain evidence="5 6">GBMRC 2024</strain>
    </source>
</reference>
<organism evidence="5 6">
    <name type="scientific">Pseudooceanicola albus</name>
    <dbReference type="NCBI Taxonomy" id="2692189"/>
    <lineage>
        <taxon>Bacteria</taxon>
        <taxon>Pseudomonadati</taxon>
        <taxon>Pseudomonadota</taxon>
        <taxon>Alphaproteobacteria</taxon>
        <taxon>Rhodobacterales</taxon>
        <taxon>Paracoccaceae</taxon>
        <taxon>Pseudooceanicola</taxon>
    </lineage>
</organism>